<dbReference type="PANTHER" id="PTHR36173">
    <property type="entry name" value="RIBONUCLEASE VAPC16-RELATED"/>
    <property type="match status" value="1"/>
</dbReference>
<comment type="caution">
    <text evidence="2">The sequence shown here is derived from an EMBL/GenBank/DDBJ whole genome shotgun (WGS) entry which is preliminary data.</text>
</comment>
<name>A0ABU3YCY1_9SPHN</name>
<dbReference type="InterPro" id="IPR041705">
    <property type="entry name" value="PIN_Sll0205"/>
</dbReference>
<reference evidence="2 3" key="1">
    <citation type="submission" date="2023-10" db="EMBL/GenBank/DDBJ databases">
        <title>Sphingomonas sp. HF-S4 16S ribosomal RNA gene Genome sequencing and assembly.</title>
        <authorList>
            <person name="Lee H."/>
        </authorList>
    </citation>
    <scope>NUCLEOTIDE SEQUENCE [LARGE SCALE GENOMIC DNA]</scope>
    <source>
        <strain evidence="2 3">HF-S4</strain>
    </source>
</reference>
<sequence length="128" mass="14460">MQVLVDTHALMWWWANDARLSQPARAVLEDDANTVYASAASALEMSIKVRLGKLPEMTDKIDRFEQGVREDGFHLLPIRHDHAVRAGLMPGDHRDPFDRVLAAQGLIDELVVLTRDREIAAFGCKVLW</sequence>
<dbReference type="CDD" id="cd09872">
    <property type="entry name" value="PIN_Sll0205-like"/>
    <property type="match status" value="1"/>
</dbReference>
<dbReference type="InterPro" id="IPR029060">
    <property type="entry name" value="PIN-like_dom_sf"/>
</dbReference>
<evidence type="ECO:0000313" key="2">
    <source>
        <dbReference type="EMBL" id="MDV3459249.1"/>
    </source>
</evidence>
<dbReference type="Proteomes" id="UP001273531">
    <property type="component" value="Unassembled WGS sequence"/>
</dbReference>
<dbReference type="EMBL" id="JAWJEJ010000002">
    <property type="protein sequence ID" value="MDV3459249.1"/>
    <property type="molecule type" value="Genomic_DNA"/>
</dbReference>
<gene>
    <name evidence="2" type="ORF">RZN05_19795</name>
</gene>
<evidence type="ECO:0000259" key="1">
    <source>
        <dbReference type="Pfam" id="PF01850"/>
    </source>
</evidence>
<accession>A0ABU3YCY1</accession>
<organism evidence="2 3">
    <name type="scientific">Sphingomonas agrestis</name>
    <dbReference type="NCBI Taxonomy" id="3080540"/>
    <lineage>
        <taxon>Bacteria</taxon>
        <taxon>Pseudomonadati</taxon>
        <taxon>Pseudomonadota</taxon>
        <taxon>Alphaproteobacteria</taxon>
        <taxon>Sphingomonadales</taxon>
        <taxon>Sphingomonadaceae</taxon>
        <taxon>Sphingomonas</taxon>
    </lineage>
</organism>
<dbReference type="Pfam" id="PF01850">
    <property type="entry name" value="PIN"/>
    <property type="match status" value="1"/>
</dbReference>
<dbReference type="InterPro" id="IPR052919">
    <property type="entry name" value="TA_system_RNase"/>
</dbReference>
<dbReference type="SUPFAM" id="SSF88723">
    <property type="entry name" value="PIN domain-like"/>
    <property type="match status" value="1"/>
</dbReference>
<evidence type="ECO:0000313" key="3">
    <source>
        <dbReference type="Proteomes" id="UP001273531"/>
    </source>
</evidence>
<feature type="domain" description="PIN" evidence="1">
    <location>
        <begin position="3"/>
        <end position="121"/>
    </location>
</feature>
<protein>
    <submittedName>
        <fullName evidence="2">Type II toxin-antitoxin system VapC family toxin</fullName>
    </submittedName>
</protein>
<dbReference type="InterPro" id="IPR002716">
    <property type="entry name" value="PIN_dom"/>
</dbReference>
<dbReference type="RefSeq" id="WP_317228402.1">
    <property type="nucleotide sequence ID" value="NZ_JAWJEJ010000002.1"/>
</dbReference>
<dbReference type="Gene3D" id="3.40.50.1010">
    <property type="entry name" value="5'-nuclease"/>
    <property type="match status" value="1"/>
</dbReference>
<proteinExistence type="predicted"/>
<dbReference type="PANTHER" id="PTHR36173:SF2">
    <property type="entry name" value="RIBONUCLEASE VAPC16"/>
    <property type="match status" value="1"/>
</dbReference>
<keyword evidence="3" id="KW-1185">Reference proteome</keyword>